<proteinExistence type="predicted"/>
<feature type="transmembrane region" description="Helical" evidence="1">
    <location>
        <begin position="183"/>
        <end position="202"/>
    </location>
</feature>
<dbReference type="EMBL" id="LAZR01045337">
    <property type="protein sequence ID" value="KKK99106.1"/>
    <property type="molecule type" value="Genomic_DNA"/>
</dbReference>
<keyword evidence="1" id="KW-1133">Transmembrane helix</keyword>
<feature type="transmembrane region" description="Helical" evidence="1">
    <location>
        <begin position="130"/>
        <end position="148"/>
    </location>
</feature>
<gene>
    <name evidence="2" type="ORF">LCGC14_2636060</name>
</gene>
<reference evidence="2" key="1">
    <citation type="journal article" date="2015" name="Nature">
        <title>Complex archaea that bridge the gap between prokaryotes and eukaryotes.</title>
        <authorList>
            <person name="Spang A."/>
            <person name="Saw J.H."/>
            <person name="Jorgensen S.L."/>
            <person name="Zaremba-Niedzwiedzka K."/>
            <person name="Martijn J."/>
            <person name="Lind A.E."/>
            <person name="van Eijk R."/>
            <person name="Schleper C."/>
            <person name="Guy L."/>
            <person name="Ettema T.J."/>
        </authorList>
    </citation>
    <scope>NUCLEOTIDE SEQUENCE</scope>
</reference>
<feature type="non-terminal residue" evidence="2">
    <location>
        <position position="1"/>
    </location>
</feature>
<name>A0A0F9CR81_9ZZZZ</name>
<dbReference type="AlphaFoldDB" id="A0A0F9CR81"/>
<evidence type="ECO:0000313" key="2">
    <source>
        <dbReference type="EMBL" id="KKK99106.1"/>
    </source>
</evidence>
<dbReference type="CDD" id="cd00063">
    <property type="entry name" value="FN3"/>
    <property type="match status" value="1"/>
</dbReference>
<dbReference type="Gene3D" id="2.60.40.10">
    <property type="entry name" value="Immunoglobulins"/>
    <property type="match status" value="1"/>
</dbReference>
<accession>A0A0F9CR81</accession>
<evidence type="ECO:0000256" key="1">
    <source>
        <dbReference type="SAM" id="Phobius"/>
    </source>
</evidence>
<dbReference type="SUPFAM" id="SSF49265">
    <property type="entry name" value="Fibronectin type III"/>
    <property type="match status" value="1"/>
</dbReference>
<dbReference type="InterPro" id="IPR013783">
    <property type="entry name" value="Ig-like_fold"/>
</dbReference>
<keyword evidence="1" id="KW-0472">Membrane</keyword>
<dbReference type="InterPro" id="IPR036116">
    <property type="entry name" value="FN3_sf"/>
</dbReference>
<dbReference type="InterPro" id="IPR003961">
    <property type="entry name" value="FN3_dom"/>
</dbReference>
<sequence length="230" mass="25520">LDPNTAYYYRAWSYDTDSGYYSDGYSEDFETTQANMGPPTDFTITEIGVDTVSITWTKDPSATETLIRAKLGGYPIDTTDGEEVYNDVGTSTTDSGLALENTTYYYRAWSWKVGGYSDNYVEGNIGGENMIILAVSIVVLGLTVAGFVKKNGPLMLTSSLGWVLFAFLMYNQSFANAFMNTGLLMFGGAMAIVCAFLSYTTWASGRRRPSLEDEQNAYRKQILKITRRGR</sequence>
<comment type="caution">
    <text evidence="2">The sequence shown here is derived from an EMBL/GenBank/DDBJ whole genome shotgun (WGS) entry which is preliminary data.</text>
</comment>
<organism evidence="2">
    <name type="scientific">marine sediment metagenome</name>
    <dbReference type="NCBI Taxonomy" id="412755"/>
    <lineage>
        <taxon>unclassified sequences</taxon>
        <taxon>metagenomes</taxon>
        <taxon>ecological metagenomes</taxon>
    </lineage>
</organism>
<protein>
    <submittedName>
        <fullName evidence="2">Uncharacterized protein</fullName>
    </submittedName>
</protein>
<keyword evidence="1" id="KW-0812">Transmembrane</keyword>